<evidence type="ECO:0000313" key="2">
    <source>
        <dbReference type="EMBL" id="SUY83440.1"/>
    </source>
</evidence>
<dbReference type="GO" id="GO:0008460">
    <property type="term" value="F:dTDP-glucose 4,6-dehydratase activity"/>
    <property type="evidence" value="ECO:0007669"/>
    <property type="project" value="UniProtKB-EC"/>
</dbReference>
<evidence type="ECO:0000259" key="1">
    <source>
        <dbReference type="Pfam" id="PF01370"/>
    </source>
</evidence>
<protein>
    <submittedName>
        <fullName evidence="2">NAD-dependent epimerase/dehydratase family protein</fullName>
        <ecNumber evidence="2">4.2.1.46</ecNumber>
    </submittedName>
</protein>
<dbReference type="Pfam" id="PF01370">
    <property type="entry name" value="Epimerase"/>
    <property type="match status" value="1"/>
</dbReference>
<dbReference type="InterPro" id="IPR001509">
    <property type="entry name" value="Epimerase_deHydtase"/>
</dbReference>
<reference evidence="2" key="1">
    <citation type="submission" date="2018-06" db="EMBL/GenBank/DDBJ databases">
        <authorList>
            <consortium name="Pathogen Informatics"/>
            <person name="Doyle S."/>
        </authorList>
    </citation>
    <scope>NUCLEOTIDE SEQUENCE</scope>
    <source>
        <strain evidence="2">NCTC13307</strain>
    </source>
</reference>
<proteinExistence type="predicted"/>
<sequence length="40" mass="4325">MKSILIMGGSDFIGSALAKRLIKCGYQIDILTNGKKGNRL</sequence>
<dbReference type="EC" id="4.2.1.46" evidence="2"/>
<dbReference type="Gene3D" id="3.40.50.720">
    <property type="entry name" value="NAD(P)-binding Rossmann-like Domain"/>
    <property type="match status" value="1"/>
</dbReference>
<dbReference type="AlphaFoldDB" id="A0A381KNU1"/>
<keyword evidence="2" id="KW-0456">Lyase</keyword>
<organism evidence="2">
    <name type="scientific">Clostridioides difficile</name>
    <name type="common">Peptoclostridium difficile</name>
    <dbReference type="NCBI Taxonomy" id="1496"/>
    <lineage>
        <taxon>Bacteria</taxon>
        <taxon>Bacillati</taxon>
        <taxon>Bacillota</taxon>
        <taxon>Clostridia</taxon>
        <taxon>Peptostreptococcales</taxon>
        <taxon>Peptostreptococcaceae</taxon>
        <taxon>Clostridioides</taxon>
    </lineage>
</organism>
<accession>A0A381KNU1</accession>
<feature type="domain" description="NAD-dependent epimerase/dehydratase" evidence="1">
    <location>
        <begin position="4"/>
        <end position="38"/>
    </location>
</feature>
<dbReference type="EMBL" id="UFWD01000002">
    <property type="protein sequence ID" value="SUY83440.1"/>
    <property type="molecule type" value="Genomic_DNA"/>
</dbReference>
<name>A0A381KNU1_CLODI</name>
<dbReference type="InterPro" id="IPR036291">
    <property type="entry name" value="NAD(P)-bd_dom_sf"/>
</dbReference>
<dbReference type="SUPFAM" id="SSF51735">
    <property type="entry name" value="NAD(P)-binding Rossmann-fold domains"/>
    <property type="match status" value="1"/>
</dbReference>
<gene>
    <name evidence="2" type="ORF">NCTC13307_04563</name>
</gene>